<proteinExistence type="inferred from homology"/>
<evidence type="ECO:0000256" key="1">
    <source>
        <dbReference type="ARBA" id="ARBA00004442"/>
    </source>
</evidence>
<evidence type="ECO:0000256" key="5">
    <source>
        <dbReference type="ARBA" id="ARBA00038306"/>
    </source>
</evidence>
<comment type="caution">
    <text evidence="8">The sequence shown here is derived from an EMBL/GenBank/DDBJ whole genome shotgun (WGS) entry which is preliminary data.</text>
</comment>
<dbReference type="EMBL" id="BPQV01000002">
    <property type="protein sequence ID" value="GJE26093.1"/>
    <property type="molecule type" value="Genomic_DNA"/>
</dbReference>
<evidence type="ECO:0000256" key="4">
    <source>
        <dbReference type="ARBA" id="ARBA00023237"/>
    </source>
</evidence>
<evidence type="ECO:0000256" key="3">
    <source>
        <dbReference type="ARBA" id="ARBA00023136"/>
    </source>
</evidence>
<dbReference type="PANTHER" id="PTHR34001:SF3">
    <property type="entry name" value="BLL7405 PROTEIN"/>
    <property type="match status" value="1"/>
</dbReference>
<keyword evidence="3" id="KW-0472">Membrane</keyword>
<feature type="chain" id="PRO_5045517852" description="Outer membrane protein beta-barrel domain-containing protein" evidence="6">
    <location>
        <begin position="21"/>
        <end position="303"/>
    </location>
</feature>
<keyword evidence="2 6" id="KW-0732">Signal</keyword>
<keyword evidence="9" id="KW-1185">Reference proteome</keyword>
<dbReference type="Pfam" id="PF13505">
    <property type="entry name" value="OMP_b-brl"/>
    <property type="match status" value="1"/>
</dbReference>
<evidence type="ECO:0000256" key="6">
    <source>
        <dbReference type="SAM" id="SignalP"/>
    </source>
</evidence>
<protein>
    <recommendedName>
        <fullName evidence="7">Outer membrane protein beta-barrel domain-containing protein</fullName>
    </recommendedName>
</protein>
<dbReference type="Gene3D" id="2.40.160.20">
    <property type="match status" value="1"/>
</dbReference>
<evidence type="ECO:0000259" key="7">
    <source>
        <dbReference type="Pfam" id="PF13505"/>
    </source>
</evidence>
<organism evidence="8 9">
    <name type="scientific">Methylobacterium organophilum</name>
    <dbReference type="NCBI Taxonomy" id="410"/>
    <lineage>
        <taxon>Bacteria</taxon>
        <taxon>Pseudomonadati</taxon>
        <taxon>Pseudomonadota</taxon>
        <taxon>Alphaproteobacteria</taxon>
        <taxon>Hyphomicrobiales</taxon>
        <taxon>Methylobacteriaceae</taxon>
        <taxon>Methylobacterium</taxon>
    </lineage>
</organism>
<sequence length="303" mass="32459">MRRPALGFLAVLTLPGAAAAADLDYGVLRGPEYEESYASSTIDWSGVYVGGHGGYSSGAFGFRNTFQPIVANMLRSTVVENDMSASTLLQAHTDRQGGSTFGGFAGYNVQFDDIVLGVEVDYTRAGLIGATTDSIRRYMTTPSDGYLTHVNLSGLAGTKIEDYGTIRARAGYALGNFLPFVTGGLAIGRARITDNVAVQTYGYDQAAYKANIGLDASKQTYVNHYGYYSFDQANPAAGTPFNPEFFGRTKTKVVGGVALGTGLEYAITSNVLLRGEYQYVYFNDFDGHKLNLNTVRGGAAVKF</sequence>
<reference evidence="8" key="1">
    <citation type="journal article" date="2021" name="Front. Microbiol.">
        <title>Comprehensive Comparative Genomics and Phenotyping of Methylobacterium Species.</title>
        <authorList>
            <person name="Alessa O."/>
            <person name="Ogura Y."/>
            <person name="Fujitani Y."/>
            <person name="Takami H."/>
            <person name="Hayashi T."/>
            <person name="Sahin N."/>
            <person name="Tani A."/>
        </authorList>
    </citation>
    <scope>NUCLEOTIDE SEQUENCE</scope>
    <source>
        <strain evidence="8">NBRC 15689</strain>
    </source>
</reference>
<evidence type="ECO:0000313" key="9">
    <source>
        <dbReference type="Proteomes" id="UP001055156"/>
    </source>
</evidence>
<comment type="subcellular location">
    <subcellularLocation>
        <location evidence="1">Cell outer membrane</location>
    </subcellularLocation>
</comment>
<dbReference type="InterPro" id="IPR011250">
    <property type="entry name" value="OMP/PagP_B-barrel"/>
</dbReference>
<dbReference type="Proteomes" id="UP001055156">
    <property type="component" value="Unassembled WGS sequence"/>
</dbReference>
<dbReference type="SUPFAM" id="SSF56925">
    <property type="entry name" value="OMPA-like"/>
    <property type="match status" value="1"/>
</dbReference>
<feature type="domain" description="Outer membrane protein beta-barrel" evidence="7">
    <location>
        <begin position="39"/>
        <end position="293"/>
    </location>
</feature>
<evidence type="ECO:0000256" key="2">
    <source>
        <dbReference type="ARBA" id="ARBA00022729"/>
    </source>
</evidence>
<keyword evidence="4" id="KW-0998">Cell outer membrane</keyword>
<gene>
    <name evidence="8" type="ORF">LKMONMHP_0939</name>
</gene>
<comment type="similarity">
    <text evidence="5">Belongs to the Omp25/RopB family.</text>
</comment>
<dbReference type="InterPro" id="IPR051692">
    <property type="entry name" value="OMP-like"/>
</dbReference>
<accession>A0ABQ4T4D7</accession>
<name>A0ABQ4T4D7_METOR</name>
<dbReference type="RefSeq" id="WP_238310035.1">
    <property type="nucleotide sequence ID" value="NZ_BPQV01000002.1"/>
</dbReference>
<evidence type="ECO:0000313" key="8">
    <source>
        <dbReference type="EMBL" id="GJE26093.1"/>
    </source>
</evidence>
<dbReference type="PANTHER" id="PTHR34001">
    <property type="entry name" value="BLL7405 PROTEIN"/>
    <property type="match status" value="1"/>
</dbReference>
<feature type="signal peptide" evidence="6">
    <location>
        <begin position="1"/>
        <end position="20"/>
    </location>
</feature>
<dbReference type="InterPro" id="IPR027385">
    <property type="entry name" value="Beta-barrel_OMP"/>
</dbReference>
<reference evidence="8" key="2">
    <citation type="submission" date="2021-08" db="EMBL/GenBank/DDBJ databases">
        <authorList>
            <person name="Tani A."/>
            <person name="Ola A."/>
            <person name="Ogura Y."/>
            <person name="Katsura K."/>
            <person name="Hayashi T."/>
        </authorList>
    </citation>
    <scope>NUCLEOTIDE SEQUENCE</scope>
    <source>
        <strain evidence="8">NBRC 15689</strain>
    </source>
</reference>